<dbReference type="EMBL" id="MU806228">
    <property type="protein sequence ID" value="KAJ3837707.1"/>
    <property type="molecule type" value="Genomic_DNA"/>
</dbReference>
<protein>
    <recommendedName>
        <fullName evidence="3">F-box domain-containing protein</fullName>
    </recommendedName>
</protein>
<comment type="caution">
    <text evidence="1">The sequence shown here is derived from an EMBL/GenBank/DDBJ whole genome shotgun (WGS) entry which is preliminary data.</text>
</comment>
<dbReference type="AlphaFoldDB" id="A0AA38UGV2"/>
<evidence type="ECO:0000313" key="2">
    <source>
        <dbReference type="Proteomes" id="UP001163846"/>
    </source>
</evidence>
<sequence>MPLLKSWTMTQENAQWGHVFHSDLESDTAMPAIECAPGVEPSAELGAKMYPNLRILTLQGTFQNWAQLIPRHLVELNLEYLPVNRRPTYNQLRALLLGNQSTLESLTLWDATPFAGEQGKIVLPKLKTLSLGFSFLDAAISLTTYLELPSLTNLEIHDMTKHNISNFINAQAYRWTLLLLGDLYLRMINHWPVKQITHLILRSPFFELPEYDRFDEACLQQRGDKVPIPILLEFLFNCSSLKELHLIDPDQASLRALVTVSPVDHKNSPGPFLVCSSLDLLRIEISSMFSPLKHGLLTDRKHGRVTPREIETVELEICNERDEALWSALSGLNKARKVSVNGHELL</sequence>
<reference evidence="1" key="1">
    <citation type="submission" date="2022-08" db="EMBL/GenBank/DDBJ databases">
        <authorList>
            <consortium name="DOE Joint Genome Institute"/>
            <person name="Min B."/>
            <person name="Riley R."/>
            <person name="Sierra-Patev S."/>
            <person name="Naranjo-Ortiz M."/>
            <person name="Looney B."/>
            <person name="Konkel Z."/>
            <person name="Slot J.C."/>
            <person name="Sakamoto Y."/>
            <person name="Steenwyk J.L."/>
            <person name="Rokas A."/>
            <person name="Carro J."/>
            <person name="Camarero S."/>
            <person name="Ferreira P."/>
            <person name="Molpeceres G."/>
            <person name="Ruiz-Duenas F.J."/>
            <person name="Serrano A."/>
            <person name="Henrissat B."/>
            <person name="Drula E."/>
            <person name="Hughes K.W."/>
            <person name="Mata J.L."/>
            <person name="Ishikawa N.K."/>
            <person name="Vargas-Isla R."/>
            <person name="Ushijima S."/>
            <person name="Smith C.A."/>
            <person name="Ahrendt S."/>
            <person name="Andreopoulos W."/>
            <person name="He G."/>
            <person name="Labutti K."/>
            <person name="Lipzen A."/>
            <person name="Ng V."/>
            <person name="Sandor L."/>
            <person name="Barry K."/>
            <person name="Martinez A.T."/>
            <person name="Xiao Y."/>
            <person name="Gibbons J.G."/>
            <person name="Terashima K."/>
            <person name="Hibbett D.S."/>
            <person name="Grigoriev I.V."/>
        </authorList>
    </citation>
    <scope>NUCLEOTIDE SEQUENCE</scope>
    <source>
        <strain evidence="1">TFB9207</strain>
    </source>
</reference>
<keyword evidence="2" id="KW-1185">Reference proteome</keyword>
<name>A0AA38UGV2_9AGAR</name>
<organism evidence="1 2">
    <name type="scientific">Lentinula raphanica</name>
    <dbReference type="NCBI Taxonomy" id="153919"/>
    <lineage>
        <taxon>Eukaryota</taxon>
        <taxon>Fungi</taxon>
        <taxon>Dikarya</taxon>
        <taxon>Basidiomycota</taxon>
        <taxon>Agaricomycotina</taxon>
        <taxon>Agaricomycetes</taxon>
        <taxon>Agaricomycetidae</taxon>
        <taxon>Agaricales</taxon>
        <taxon>Marasmiineae</taxon>
        <taxon>Omphalotaceae</taxon>
        <taxon>Lentinula</taxon>
    </lineage>
</organism>
<accession>A0AA38UGV2</accession>
<dbReference type="Proteomes" id="UP001163846">
    <property type="component" value="Unassembled WGS sequence"/>
</dbReference>
<gene>
    <name evidence="1" type="ORF">F5878DRAFT_621699</name>
</gene>
<evidence type="ECO:0000313" key="1">
    <source>
        <dbReference type="EMBL" id="KAJ3837707.1"/>
    </source>
</evidence>
<proteinExistence type="predicted"/>
<evidence type="ECO:0008006" key="3">
    <source>
        <dbReference type="Google" id="ProtNLM"/>
    </source>
</evidence>